<evidence type="ECO:0000313" key="1">
    <source>
        <dbReference type="EMBL" id="AIO01545.1"/>
    </source>
</evidence>
<dbReference type="Proteomes" id="UP000063063">
    <property type="component" value="Chromosome 33"/>
</dbReference>
<dbReference type="GeneID" id="22578407"/>
<keyword evidence="2" id="KW-1185">Reference proteome</keyword>
<gene>
    <name evidence="1" type="ORF">LPMP_332540</name>
</gene>
<dbReference type="VEuPathDB" id="TriTrypDB:LPMP_332540"/>
<evidence type="ECO:0000313" key="2">
    <source>
        <dbReference type="Proteomes" id="UP000063063"/>
    </source>
</evidence>
<reference evidence="1 2" key="1">
    <citation type="journal article" date="2015" name="Sci. Rep.">
        <title>The genome of Leishmania panamensis: insights into genomics of the L. (Viannia) subgenus.</title>
        <authorList>
            <person name="Llanes A."/>
            <person name="Restrepo C.M."/>
            <person name="Vecchio G.D."/>
            <person name="Anguizola F.J."/>
            <person name="Lleonart R."/>
        </authorList>
    </citation>
    <scope>NUCLEOTIDE SEQUENCE [LARGE SCALE GENOMIC DNA]</scope>
    <source>
        <strain evidence="1 2">MHOM/PA/94/PSC-1</strain>
    </source>
</reference>
<dbReference type="RefSeq" id="XP_010702345.1">
    <property type="nucleotide sequence ID" value="XM_010704043.1"/>
</dbReference>
<dbReference type="EMBL" id="CP009402">
    <property type="protein sequence ID" value="AIO01545.1"/>
    <property type="molecule type" value="Genomic_DNA"/>
</dbReference>
<sequence>MLTDYWLLADLDGTLVATPHKANGLYLPITQSPCFEPLKQWLGSGGNLCIITTADLRAFNQVYHPLKAFLKTYQEYVNEAAAAGTPLKTVDGTVAQPPRRGCLLLSLYTGAVLYWCTSDSIIMLPEYTSAVHCATRESVELAATYQVRMSHATLLVDGSDNQLRAQSEMYVHGTCIDVETTRLLQTQIESLYLDYVRDVLSGTDLVVRKAVKWLSRRYQCMWGGLLQYLELIYNVVVHQNTTSLLELSMNTEQTLLALEQESPADPAAVEWKINYLRSRRGFLTAVGILRIEYVESHVWFAEGKKGTLHREPSQNIQTQTRDAERAQLVSYVAQVLLADFPATVASRLAAATATMASFLVDLLGPSVRTLPPQMREAKPPTTEPESPPLFSTSTAPPGDVAIVAQVILLGLPLSLFSKYFRSHVEAMVRGGVNAIPQPNSIVFSKMGVSKSTALRYLLGKDRVASLEKDWQLRSTEVTSSPTTGPASRAANFVGCLQRYHGIAMGDNPQSSDFELTVFRDLPFLSVEKESQRVERQQRILRRLRRTQLIEGRGGQPLMPDGSRAPSYAELVSSLRRSGPMMDDRLFGNINYVGGEEEGTALFLAALLHYATAKTKNEQGKMTTVEFRDAVQMAQATSRDQVMLRLPLAKL</sequence>
<dbReference type="eggNOG" id="ENOG502RYA7">
    <property type="taxonomic scope" value="Eukaryota"/>
</dbReference>
<accession>A0A088S1V3</accession>
<dbReference type="KEGG" id="lpan:LPMP_332540"/>
<organism evidence="1 2">
    <name type="scientific">Leishmania panamensis</name>
    <dbReference type="NCBI Taxonomy" id="5679"/>
    <lineage>
        <taxon>Eukaryota</taxon>
        <taxon>Discoba</taxon>
        <taxon>Euglenozoa</taxon>
        <taxon>Kinetoplastea</taxon>
        <taxon>Metakinetoplastina</taxon>
        <taxon>Trypanosomatida</taxon>
        <taxon>Trypanosomatidae</taxon>
        <taxon>Leishmaniinae</taxon>
        <taxon>Leishmania</taxon>
        <taxon>Leishmania guyanensis species complex</taxon>
    </lineage>
</organism>
<proteinExistence type="predicted"/>
<name>A0A088S1V3_LEIPA</name>
<dbReference type="AlphaFoldDB" id="A0A088S1V3"/>
<protein>
    <submittedName>
        <fullName evidence="1">Uncharacterized protein</fullName>
    </submittedName>
</protein>
<dbReference type="OrthoDB" id="270812at2759"/>
<dbReference type="VEuPathDB" id="TriTrypDB:LPAL13_330033200"/>